<protein>
    <recommendedName>
        <fullName evidence="7">Nudix hydrolase domain-containing protein</fullName>
    </recommendedName>
</protein>
<dbReference type="InterPro" id="IPR039121">
    <property type="entry name" value="NUDT19"/>
</dbReference>
<comment type="cofactor">
    <cofactor evidence="2">
        <name>Mg(2+)</name>
        <dbReference type="ChEBI" id="CHEBI:18420"/>
    </cofactor>
</comment>
<dbReference type="CDD" id="cd18870">
    <property type="entry name" value="NUDIX_AcylCoAdiphos_Nudt19"/>
    <property type="match status" value="1"/>
</dbReference>
<dbReference type="PROSITE" id="PS51462">
    <property type="entry name" value="NUDIX"/>
    <property type="match status" value="1"/>
</dbReference>
<accession>A0A0N7KZ49</accession>
<dbReference type="SUPFAM" id="SSF55811">
    <property type="entry name" value="Nudix"/>
    <property type="match status" value="1"/>
</dbReference>
<evidence type="ECO:0000256" key="6">
    <source>
        <dbReference type="ARBA" id="ARBA00023211"/>
    </source>
</evidence>
<dbReference type="GO" id="GO:0046872">
    <property type="term" value="F:metal ion binding"/>
    <property type="evidence" value="ECO:0007669"/>
    <property type="project" value="UniProtKB-KW"/>
</dbReference>
<dbReference type="InterPro" id="IPR000086">
    <property type="entry name" value="NUDIX_hydrolase_dom"/>
</dbReference>
<evidence type="ECO:0000256" key="2">
    <source>
        <dbReference type="ARBA" id="ARBA00001946"/>
    </source>
</evidence>
<keyword evidence="5" id="KW-0460">Magnesium</keyword>
<dbReference type="GO" id="GO:0016818">
    <property type="term" value="F:hydrolase activity, acting on acid anhydrides, in phosphorus-containing anhydrides"/>
    <property type="evidence" value="ECO:0007669"/>
    <property type="project" value="InterPro"/>
</dbReference>
<name>A0A0N7KZ49_9HYPH</name>
<dbReference type="InterPro" id="IPR015797">
    <property type="entry name" value="NUDIX_hydrolase-like_dom_sf"/>
</dbReference>
<keyword evidence="4" id="KW-0378">Hydrolase</keyword>
<evidence type="ECO:0000256" key="4">
    <source>
        <dbReference type="ARBA" id="ARBA00022801"/>
    </source>
</evidence>
<sequence>MIREREVGANDGPVVASIAPVRSAATLILVDMRSESPRFLMGRRGNGHVFMPGVTVFPGGAVEAGDLEIAHRFALTTEAQDRLEPKSDFTFDQLAALPLAAIRETFEETGLIFGTYARFDNPPQNWSDFAAHGLSPWCEGLVPVARAITPESYPVRYDARFFAADANGLANKSVDLGAVSDELEDLGWYDRAELRDLRLARITQRILRDVECRILAATLFDPRERMPFYYVEDGVLRRDLL</sequence>
<dbReference type="AlphaFoldDB" id="A0A0N7KZ49"/>
<organism evidence="8">
    <name type="scientific">Fulvimarina pelagi</name>
    <dbReference type="NCBI Taxonomy" id="217511"/>
    <lineage>
        <taxon>Bacteria</taxon>
        <taxon>Pseudomonadati</taxon>
        <taxon>Pseudomonadota</taxon>
        <taxon>Alphaproteobacteria</taxon>
        <taxon>Hyphomicrobiales</taxon>
        <taxon>Aurantimonadaceae</taxon>
        <taxon>Fulvimarina</taxon>
    </lineage>
</organism>
<evidence type="ECO:0000256" key="5">
    <source>
        <dbReference type="ARBA" id="ARBA00022842"/>
    </source>
</evidence>
<evidence type="ECO:0000256" key="3">
    <source>
        <dbReference type="ARBA" id="ARBA00022723"/>
    </source>
</evidence>
<dbReference type="Gene3D" id="3.90.79.10">
    <property type="entry name" value="Nucleoside Triphosphate Pyrophosphohydrolase"/>
    <property type="match status" value="1"/>
</dbReference>
<keyword evidence="6" id="KW-0464">Manganese</keyword>
<keyword evidence="3" id="KW-0479">Metal-binding</keyword>
<feature type="domain" description="Nudix hydrolase" evidence="7">
    <location>
        <begin position="20"/>
        <end position="212"/>
    </location>
</feature>
<dbReference type="RefSeq" id="WP_007066090.1">
    <property type="nucleotide sequence ID" value="NZ_BBWO01000005.1"/>
</dbReference>
<evidence type="ECO:0000256" key="1">
    <source>
        <dbReference type="ARBA" id="ARBA00001936"/>
    </source>
</evidence>
<dbReference type="OrthoDB" id="9805905at2"/>
<comment type="cofactor">
    <cofactor evidence="1">
        <name>Mn(2+)</name>
        <dbReference type="ChEBI" id="CHEBI:29035"/>
    </cofactor>
</comment>
<dbReference type="EMBL" id="LC066397">
    <property type="protein sequence ID" value="BAT31529.1"/>
    <property type="molecule type" value="Genomic_DNA"/>
</dbReference>
<proteinExistence type="predicted"/>
<dbReference type="PANTHER" id="PTHR12318">
    <property type="entry name" value="TESTOSTERONE-REGULATED PROTEIN RP2"/>
    <property type="match status" value="1"/>
</dbReference>
<reference evidence="8" key="1">
    <citation type="journal article" date="2015" name="Proc. Natl. Acad. Sci. U.S.A.">
        <title>Bacterial clade with the ribosomal RNA operon on a small plasmid rather than the chromosome.</title>
        <authorList>
            <person name="Anda M."/>
            <person name="Ohtsubo Y."/>
            <person name="Okubo T."/>
            <person name="Sugawara M."/>
            <person name="Nagata Y."/>
            <person name="Tsuda M."/>
            <person name="Minamisawa K."/>
            <person name="Mitsui H."/>
        </authorList>
    </citation>
    <scope>NUCLEOTIDE SEQUENCE</scope>
    <source>
        <strain evidence="8">DSM 15513</strain>
    </source>
</reference>
<dbReference type="PANTHER" id="PTHR12318:SF0">
    <property type="entry name" value="ACYL-COENZYME A DIPHOSPHATASE NUDT19"/>
    <property type="match status" value="1"/>
</dbReference>
<evidence type="ECO:0000313" key="8">
    <source>
        <dbReference type="EMBL" id="BAT31529.1"/>
    </source>
</evidence>
<evidence type="ECO:0000259" key="7">
    <source>
        <dbReference type="PROSITE" id="PS51462"/>
    </source>
</evidence>